<protein>
    <submittedName>
        <fullName evidence="1">Uncharacterized protein</fullName>
    </submittedName>
</protein>
<dbReference type="EMBL" id="GBRH01166318">
    <property type="protein sequence ID" value="JAE31578.1"/>
    <property type="molecule type" value="Transcribed_RNA"/>
</dbReference>
<evidence type="ECO:0000313" key="1">
    <source>
        <dbReference type="EMBL" id="JAE31578.1"/>
    </source>
</evidence>
<organism evidence="1">
    <name type="scientific">Arundo donax</name>
    <name type="common">Giant reed</name>
    <name type="synonym">Donax arundinaceus</name>
    <dbReference type="NCBI Taxonomy" id="35708"/>
    <lineage>
        <taxon>Eukaryota</taxon>
        <taxon>Viridiplantae</taxon>
        <taxon>Streptophyta</taxon>
        <taxon>Embryophyta</taxon>
        <taxon>Tracheophyta</taxon>
        <taxon>Spermatophyta</taxon>
        <taxon>Magnoliopsida</taxon>
        <taxon>Liliopsida</taxon>
        <taxon>Poales</taxon>
        <taxon>Poaceae</taxon>
        <taxon>PACMAD clade</taxon>
        <taxon>Arundinoideae</taxon>
        <taxon>Arundineae</taxon>
        <taxon>Arundo</taxon>
    </lineage>
</organism>
<accession>A0A0A9HFB7</accession>
<name>A0A0A9HFB7_ARUDO</name>
<sequence>MQLKRETNTKMSCRTFLALLEDFEDLYCAL</sequence>
<proteinExistence type="predicted"/>
<reference evidence="1" key="2">
    <citation type="journal article" date="2015" name="Data Brief">
        <title>Shoot transcriptome of the giant reed, Arundo donax.</title>
        <authorList>
            <person name="Barrero R.A."/>
            <person name="Guerrero F.D."/>
            <person name="Moolhuijzen P."/>
            <person name="Goolsby J.A."/>
            <person name="Tidwell J."/>
            <person name="Bellgard S.E."/>
            <person name="Bellgard M.I."/>
        </authorList>
    </citation>
    <scope>NUCLEOTIDE SEQUENCE</scope>
    <source>
        <tissue evidence="1">Shoot tissue taken approximately 20 cm above the soil surface</tissue>
    </source>
</reference>
<dbReference type="AlphaFoldDB" id="A0A0A9HFB7"/>
<reference evidence="1" key="1">
    <citation type="submission" date="2014-09" db="EMBL/GenBank/DDBJ databases">
        <authorList>
            <person name="Magalhaes I.L.F."/>
            <person name="Oliveira U."/>
            <person name="Santos F.R."/>
            <person name="Vidigal T.H.D.A."/>
            <person name="Brescovit A.D."/>
            <person name="Santos A.J."/>
        </authorList>
    </citation>
    <scope>NUCLEOTIDE SEQUENCE</scope>
    <source>
        <tissue evidence="1">Shoot tissue taken approximately 20 cm above the soil surface</tissue>
    </source>
</reference>